<dbReference type="EMBL" id="MU853913">
    <property type="protein sequence ID" value="KAK3935645.1"/>
    <property type="molecule type" value="Genomic_DNA"/>
</dbReference>
<dbReference type="Proteomes" id="UP001303473">
    <property type="component" value="Unassembled WGS sequence"/>
</dbReference>
<accession>A0AAN6S063</accession>
<dbReference type="GO" id="GO:0016020">
    <property type="term" value="C:membrane"/>
    <property type="evidence" value="ECO:0007669"/>
    <property type="project" value="UniProtKB-SubCell"/>
</dbReference>
<keyword evidence="2 6" id="KW-0812">Transmembrane</keyword>
<evidence type="ECO:0000256" key="3">
    <source>
        <dbReference type="ARBA" id="ARBA00022989"/>
    </source>
</evidence>
<evidence type="ECO:0000313" key="8">
    <source>
        <dbReference type="Proteomes" id="UP001303473"/>
    </source>
</evidence>
<feature type="region of interest" description="Disordered" evidence="5">
    <location>
        <begin position="130"/>
        <end position="179"/>
    </location>
</feature>
<dbReference type="GO" id="GO:0071944">
    <property type="term" value="C:cell periphery"/>
    <property type="evidence" value="ECO:0007669"/>
    <property type="project" value="UniProtKB-ARBA"/>
</dbReference>
<dbReference type="InterPro" id="IPR051694">
    <property type="entry name" value="Immunoregulatory_rcpt-like"/>
</dbReference>
<evidence type="ECO:0000256" key="2">
    <source>
        <dbReference type="ARBA" id="ARBA00022692"/>
    </source>
</evidence>
<reference evidence="8" key="1">
    <citation type="journal article" date="2023" name="Mol. Phylogenet. Evol.">
        <title>Genome-scale phylogeny and comparative genomics of the fungal order Sordariales.</title>
        <authorList>
            <person name="Hensen N."/>
            <person name="Bonometti L."/>
            <person name="Westerberg I."/>
            <person name="Brannstrom I.O."/>
            <person name="Guillou S."/>
            <person name="Cros-Aarteil S."/>
            <person name="Calhoun S."/>
            <person name="Haridas S."/>
            <person name="Kuo A."/>
            <person name="Mondo S."/>
            <person name="Pangilinan J."/>
            <person name="Riley R."/>
            <person name="LaButti K."/>
            <person name="Andreopoulos B."/>
            <person name="Lipzen A."/>
            <person name="Chen C."/>
            <person name="Yan M."/>
            <person name="Daum C."/>
            <person name="Ng V."/>
            <person name="Clum A."/>
            <person name="Steindorff A."/>
            <person name="Ohm R.A."/>
            <person name="Martin F."/>
            <person name="Silar P."/>
            <person name="Natvig D.O."/>
            <person name="Lalanne C."/>
            <person name="Gautier V."/>
            <person name="Ament-Velasquez S.L."/>
            <person name="Kruys A."/>
            <person name="Hutchinson M.I."/>
            <person name="Powell A.J."/>
            <person name="Barry K."/>
            <person name="Miller A.N."/>
            <person name="Grigoriev I.V."/>
            <person name="Debuchy R."/>
            <person name="Gladieux P."/>
            <person name="Hiltunen Thoren M."/>
            <person name="Johannesson H."/>
        </authorList>
    </citation>
    <scope>NUCLEOTIDE SEQUENCE [LARGE SCALE GENOMIC DNA]</scope>
    <source>
        <strain evidence="8">CBS 340.73</strain>
    </source>
</reference>
<feature type="transmembrane region" description="Helical" evidence="6">
    <location>
        <begin position="184"/>
        <end position="207"/>
    </location>
</feature>
<name>A0AAN6S063_9PEZI</name>
<keyword evidence="3 6" id="KW-1133">Transmembrane helix</keyword>
<dbReference type="PANTHER" id="PTHR15549:SF33">
    <property type="entry name" value="MEMBRANE PROTEIN WSC4, PUTATIVE (AFU_ORTHOLOGUE AFUA_5G09020)-RELATED"/>
    <property type="match status" value="1"/>
</dbReference>
<proteinExistence type="predicted"/>
<dbReference type="AlphaFoldDB" id="A0AAN6S063"/>
<evidence type="ECO:0008006" key="9">
    <source>
        <dbReference type="Google" id="ProtNLM"/>
    </source>
</evidence>
<evidence type="ECO:0000256" key="1">
    <source>
        <dbReference type="ARBA" id="ARBA00004167"/>
    </source>
</evidence>
<evidence type="ECO:0000256" key="5">
    <source>
        <dbReference type="SAM" id="MobiDB-lite"/>
    </source>
</evidence>
<protein>
    <recommendedName>
        <fullName evidence="9">Mid2 domain-containing protein</fullName>
    </recommendedName>
</protein>
<evidence type="ECO:0000313" key="7">
    <source>
        <dbReference type="EMBL" id="KAK3935645.1"/>
    </source>
</evidence>
<comment type="caution">
    <text evidence="7">The sequence shown here is derived from an EMBL/GenBank/DDBJ whole genome shotgun (WGS) entry which is preliminary data.</text>
</comment>
<keyword evidence="8" id="KW-1185">Reference proteome</keyword>
<dbReference type="PANTHER" id="PTHR15549">
    <property type="entry name" value="PAIRED IMMUNOGLOBULIN-LIKE TYPE 2 RECEPTOR"/>
    <property type="match status" value="1"/>
</dbReference>
<gene>
    <name evidence="7" type="ORF">QBC46DRAFT_396968</name>
</gene>
<evidence type="ECO:0000256" key="6">
    <source>
        <dbReference type="SAM" id="Phobius"/>
    </source>
</evidence>
<evidence type="ECO:0000256" key="4">
    <source>
        <dbReference type="ARBA" id="ARBA00023136"/>
    </source>
</evidence>
<organism evidence="7 8">
    <name type="scientific">Diplogelasinospora grovesii</name>
    <dbReference type="NCBI Taxonomy" id="303347"/>
    <lineage>
        <taxon>Eukaryota</taxon>
        <taxon>Fungi</taxon>
        <taxon>Dikarya</taxon>
        <taxon>Ascomycota</taxon>
        <taxon>Pezizomycotina</taxon>
        <taxon>Sordariomycetes</taxon>
        <taxon>Sordariomycetidae</taxon>
        <taxon>Sordariales</taxon>
        <taxon>Diplogelasinosporaceae</taxon>
        <taxon>Diplogelasinospora</taxon>
    </lineage>
</organism>
<keyword evidence="4 6" id="KW-0472">Membrane</keyword>
<comment type="subcellular location">
    <subcellularLocation>
        <location evidence="1">Membrane</location>
        <topology evidence="1">Single-pass membrane protein</topology>
    </subcellularLocation>
</comment>
<sequence>MLFHSLFRSLGQGTPKRDAALGVFFNPPPTGETVFVVGDTQLIQWTTTYSNYTVALWQQSAAGGSATMGPILYQTLGNTITEFNWTVQLYGFHLAASNVFFFWLHPGQAQDQGNELVPTVPSSYFNITTSRDSVSSSSASSSSATSSSYSSSPSTSISIPTPSSGASQQSGGTTQQSSGLPSGALAGIGVGVAVAAIAAIFSAVLWFRYLKQKQKALVEKQSQNIPPQSPSVYYNTETSTMTPQPSLTVGKNAANHGRGIELSVPDSRGVVELA</sequence>